<dbReference type="EC" id="2.5.1.16" evidence="5"/>
<dbReference type="Gene3D" id="3.40.50.150">
    <property type="entry name" value="Vaccinia Virus protein VP39"/>
    <property type="match status" value="1"/>
</dbReference>
<keyword evidence="5" id="KW-0745">Spermidine biosynthesis</keyword>
<protein>
    <recommendedName>
        <fullName evidence="5">Polyamine aminopropyltransferase</fullName>
    </recommendedName>
    <alternativeName>
        <fullName evidence="5">Putrescine aminopropyltransferase</fullName>
        <shortName evidence="5">PAPT</shortName>
    </alternativeName>
    <alternativeName>
        <fullName evidence="5">Spermidine synthase</fullName>
        <shortName evidence="5">SPDS</shortName>
        <shortName evidence="5">SPDSY</shortName>
        <ecNumber evidence="5">2.5.1.16</ecNumber>
    </alternativeName>
</protein>
<comment type="pathway">
    <text evidence="5">Amine and polyamine biosynthesis; spermidine biosynthesis; spermidine from putrescine: step 1/1.</text>
</comment>
<reference evidence="9" key="1">
    <citation type="submission" date="2017-09" db="EMBL/GenBank/DDBJ databases">
        <title>Depth-based differentiation of microbial function through sediment-hosted aquifers and enrichment of novel symbionts in the deep terrestrial subsurface.</title>
        <authorList>
            <person name="Probst A.J."/>
            <person name="Ladd B."/>
            <person name="Jarett J.K."/>
            <person name="Geller-Mcgrath D.E."/>
            <person name="Sieber C.M.K."/>
            <person name="Emerson J.B."/>
            <person name="Anantharaman K."/>
            <person name="Thomas B.C."/>
            <person name="Malmstrom R."/>
            <person name="Stieglmeier M."/>
            <person name="Klingl A."/>
            <person name="Woyke T."/>
            <person name="Ryan C.M."/>
            <person name="Banfield J.F."/>
        </authorList>
    </citation>
    <scope>NUCLEOTIDE SEQUENCE [LARGE SCALE GENOMIC DNA]</scope>
</reference>
<feature type="binding site" evidence="5">
    <location>
        <position position="85"/>
    </location>
    <ligand>
        <name>spermidine</name>
        <dbReference type="ChEBI" id="CHEBI:57834"/>
    </ligand>
</feature>
<sequence length="290" mass="33637">MSWYVEFLTPYEAHMYGLGRIVKSIQTKYQDVKIIDTLEYGRCLFLNGKIQSARLDEFIYHEALIHPALFLHPKPERIFVGGGGEGAILREILKHPTIEKVVMVDIDKEVVELARKYLLSWHRGRFEDPRVKVYYQDARKFLRKEKETFDCIFLDLCDPGENEGPSELLFTKEFYTLIKKRLSENGIVAVQSGSTNLNMLKYFSNVFQTLKAVFPFVLPYQVYVPSFVGPWGFNLASMSALPGSLNQNCIRKKRLKGKLKFYSQEVHNSLFVLPDYLKKNLRKGKVVYNA</sequence>
<comment type="caution">
    <text evidence="8">The sequence shown here is derived from an EMBL/GenBank/DDBJ whole genome shotgun (WGS) entry which is preliminary data.</text>
</comment>
<dbReference type="Proteomes" id="UP000234145">
    <property type="component" value="Unassembled WGS sequence"/>
</dbReference>
<proteinExistence type="inferred from homology"/>
<keyword evidence="2 5" id="KW-0808">Transferase</keyword>
<dbReference type="NCBIfam" id="NF037959">
    <property type="entry name" value="MFS_SpdSyn"/>
    <property type="match status" value="1"/>
</dbReference>
<feature type="binding site" evidence="5">
    <location>
        <position position="165"/>
    </location>
    <ligand>
        <name>S-methyl-5'-thioadenosine</name>
        <dbReference type="ChEBI" id="CHEBI:17509"/>
    </ligand>
</feature>
<keyword evidence="3 5" id="KW-0620">Polyamine biosynthesis</keyword>
<dbReference type="NCBIfam" id="NF002010">
    <property type="entry name" value="PRK00811.1"/>
    <property type="match status" value="1"/>
</dbReference>
<dbReference type="CDD" id="cd02440">
    <property type="entry name" value="AdoMet_MTases"/>
    <property type="match status" value="1"/>
</dbReference>
<feature type="binding site" evidence="5">
    <location>
        <position position="105"/>
    </location>
    <ligand>
        <name>S-methyl-5'-thioadenosine</name>
        <dbReference type="ChEBI" id="CHEBI:17509"/>
    </ligand>
</feature>
<dbReference type="PROSITE" id="PS51006">
    <property type="entry name" value="PABS_2"/>
    <property type="match status" value="1"/>
</dbReference>
<dbReference type="PANTHER" id="PTHR43317">
    <property type="entry name" value="THERMOSPERMINE SYNTHASE ACAULIS5"/>
    <property type="match status" value="1"/>
</dbReference>
<feature type="active site" description="Proton acceptor" evidence="5 6">
    <location>
        <position position="155"/>
    </location>
</feature>
<dbReference type="PANTHER" id="PTHR43317:SF1">
    <property type="entry name" value="THERMOSPERMINE SYNTHASE ACAULIS5"/>
    <property type="match status" value="1"/>
</dbReference>
<comment type="function">
    <text evidence="5">Catalyzes the irreversible transfer of a propylamine group from the amino donor S-adenosylmethioninamine (decarboxy-AdoMet) to putrescine (1,4-diaminobutane) to yield spermidine.</text>
</comment>
<feature type="binding site" evidence="5">
    <location>
        <position position="61"/>
    </location>
    <ligand>
        <name>spermidine</name>
        <dbReference type="ChEBI" id="CHEBI:57834"/>
    </ligand>
</feature>
<evidence type="ECO:0000313" key="9">
    <source>
        <dbReference type="Proteomes" id="UP000234145"/>
    </source>
</evidence>
<dbReference type="UniPathway" id="UPA00248">
    <property type="reaction ID" value="UER00314"/>
</dbReference>
<dbReference type="AlphaFoldDB" id="A0A2H9PB09"/>
<dbReference type="GO" id="GO:0010487">
    <property type="term" value="F:thermospermine synthase activity"/>
    <property type="evidence" value="ECO:0007669"/>
    <property type="project" value="UniProtKB-EC"/>
</dbReference>
<comment type="caution">
    <text evidence="5">Lacks conserved residue(s) required for the propagation of feature annotation.</text>
</comment>
<dbReference type="FunFam" id="3.40.50.150:FF:000088">
    <property type="entry name" value="Polyamine aminopropyltransferase"/>
    <property type="match status" value="1"/>
</dbReference>
<name>A0A2H9PB09_9BACT</name>
<comment type="catalytic activity">
    <reaction evidence="4">
        <text>S-adenosyl 3-(methylsulfanyl)propylamine + spermidine = thermospermine + S-methyl-5'-thioadenosine + H(+)</text>
        <dbReference type="Rhea" id="RHEA:30515"/>
        <dbReference type="ChEBI" id="CHEBI:15378"/>
        <dbReference type="ChEBI" id="CHEBI:17509"/>
        <dbReference type="ChEBI" id="CHEBI:57443"/>
        <dbReference type="ChEBI" id="CHEBI:57834"/>
        <dbReference type="ChEBI" id="CHEBI:59903"/>
        <dbReference type="EC" id="2.5.1.79"/>
    </reaction>
</comment>
<evidence type="ECO:0000256" key="3">
    <source>
        <dbReference type="ARBA" id="ARBA00023115"/>
    </source>
</evidence>
<dbReference type="InterPro" id="IPR001045">
    <property type="entry name" value="Spermi_synthase"/>
</dbReference>
<dbReference type="GO" id="GO:0004766">
    <property type="term" value="F:spermidine synthase activity"/>
    <property type="evidence" value="ECO:0007669"/>
    <property type="project" value="UniProtKB-UniRule"/>
</dbReference>
<comment type="similarity">
    <text evidence="1 5">Belongs to the spermidine/spermine synthase family.</text>
</comment>
<comment type="catalytic activity">
    <reaction evidence="5">
        <text>S-adenosyl 3-(methylsulfanyl)propylamine + putrescine = S-methyl-5'-thioadenosine + spermidine + H(+)</text>
        <dbReference type="Rhea" id="RHEA:12721"/>
        <dbReference type="ChEBI" id="CHEBI:15378"/>
        <dbReference type="ChEBI" id="CHEBI:17509"/>
        <dbReference type="ChEBI" id="CHEBI:57443"/>
        <dbReference type="ChEBI" id="CHEBI:57834"/>
        <dbReference type="ChEBI" id="CHEBI:326268"/>
        <dbReference type="EC" id="2.5.1.16"/>
    </reaction>
</comment>
<dbReference type="InterPro" id="IPR030374">
    <property type="entry name" value="PABS"/>
</dbReference>
<gene>
    <name evidence="5" type="primary">speE</name>
    <name evidence="8" type="ORF">COY51_06590</name>
</gene>
<evidence type="ECO:0000256" key="2">
    <source>
        <dbReference type="ARBA" id="ARBA00022679"/>
    </source>
</evidence>
<dbReference type="InterPro" id="IPR029063">
    <property type="entry name" value="SAM-dependent_MTases_sf"/>
</dbReference>
<evidence type="ECO:0000256" key="4">
    <source>
        <dbReference type="ARBA" id="ARBA00048874"/>
    </source>
</evidence>
<dbReference type="SUPFAM" id="SSF53335">
    <property type="entry name" value="S-adenosyl-L-methionine-dependent methyltransferases"/>
    <property type="match status" value="1"/>
</dbReference>
<dbReference type="Pfam" id="PF17284">
    <property type="entry name" value="Spermine_synt_N"/>
    <property type="match status" value="1"/>
</dbReference>
<feature type="binding site" evidence="5">
    <location>
        <begin position="137"/>
        <end position="138"/>
    </location>
    <ligand>
        <name>S-methyl-5'-thioadenosine</name>
        <dbReference type="ChEBI" id="CHEBI:17509"/>
    </ligand>
</feature>
<accession>A0A2H9PB09</accession>
<dbReference type="Gene3D" id="2.30.140.10">
    <property type="entry name" value="Spermidine synthase, tetramerisation domain"/>
    <property type="match status" value="1"/>
</dbReference>
<dbReference type="HAMAP" id="MF_00198">
    <property type="entry name" value="Spermidine_synth"/>
    <property type="match status" value="1"/>
</dbReference>
<dbReference type="Pfam" id="PF01564">
    <property type="entry name" value="Spermine_synth"/>
    <property type="match status" value="1"/>
</dbReference>
<comment type="subunit">
    <text evidence="5">Homodimer or homotetramer.</text>
</comment>
<evidence type="ECO:0000256" key="5">
    <source>
        <dbReference type="HAMAP-Rule" id="MF_00198"/>
    </source>
</evidence>
<dbReference type="InterPro" id="IPR037163">
    <property type="entry name" value="Spermidine_synt_N_sf"/>
</dbReference>
<dbReference type="EMBL" id="PFMS01000110">
    <property type="protein sequence ID" value="PIZ15020.1"/>
    <property type="molecule type" value="Genomic_DNA"/>
</dbReference>
<evidence type="ECO:0000259" key="7">
    <source>
        <dbReference type="PROSITE" id="PS51006"/>
    </source>
</evidence>
<dbReference type="GO" id="GO:0008295">
    <property type="term" value="P:spermidine biosynthetic process"/>
    <property type="evidence" value="ECO:0007669"/>
    <property type="project" value="UniProtKB-UniRule"/>
</dbReference>
<feature type="binding site" evidence="5">
    <location>
        <position position="30"/>
    </location>
    <ligand>
        <name>S-methyl-5'-thioadenosine</name>
        <dbReference type="ChEBI" id="CHEBI:17509"/>
    </ligand>
</feature>
<evidence type="ECO:0000256" key="6">
    <source>
        <dbReference type="PROSITE-ProRule" id="PRU00354"/>
    </source>
</evidence>
<organism evidence="8 9">
    <name type="scientific">Candidatus Desantisbacteria bacterium CG_4_10_14_0_8_um_filter_39_17</name>
    <dbReference type="NCBI Taxonomy" id="1974542"/>
    <lineage>
        <taxon>Bacteria</taxon>
        <taxon>Candidatus Desantisiibacteriota</taxon>
    </lineage>
</organism>
<evidence type="ECO:0000313" key="8">
    <source>
        <dbReference type="EMBL" id="PIZ15020.1"/>
    </source>
</evidence>
<evidence type="ECO:0000256" key="1">
    <source>
        <dbReference type="ARBA" id="ARBA00007867"/>
    </source>
</evidence>
<feature type="domain" description="PABS" evidence="7">
    <location>
        <begin position="1"/>
        <end position="238"/>
    </location>
</feature>
<dbReference type="InterPro" id="IPR035246">
    <property type="entry name" value="Spermidine_synt_N"/>
</dbReference>